<feature type="transmembrane region" description="Helical" evidence="1">
    <location>
        <begin position="195"/>
        <end position="217"/>
    </location>
</feature>
<evidence type="ECO:0000256" key="2">
    <source>
        <dbReference type="SAM" id="SignalP"/>
    </source>
</evidence>
<gene>
    <name evidence="3" type="ORF">L798_02188</name>
</gene>
<sequence>MFQFMFLIIPITAGVPLVPTASSGSVSENTNNFVFVRSSVMSAVNITEHDRLCWTDVNCAVLYPVCNSQPTSCRCTPPGICVTLRRYGDRCSSHDDCIGAMQCVLNRNEFVNEGRTTATGICRCVSRGFYNPFLKRCVKRSGEVSKHPNLVAEDNGAAQGIPARHGDEKDLPVVPDFPEPGIEDVDAPEDIPATYHGALLVGFLSLGLVIGCLGLAMSYHCTDSRLRTQFHHRLPYSNECLNSTSTSRRRAHGCPPNLPPDDKHAEIIPLDICIPPPEMYQTSGIQNYLTINNSVTRASGT</sequence>
<name>A0A067RF99_ZOONE</name>
<protein>
    <recommendedName>
        <fullName evidence="5">EB domain-containing protein</fullName>
    </recommendedName>
</protein>
<accession>A0A067RF99</accession>
<keyword evidence="2" id="KW-0732">Signal</keyword>
<dbReference type="InParanoid" id="A0A067RF99"/>
<organism evidence="3 4">
    <name type="scientific">Zootermopsis nevadensis</name>
    <name type="common">Dampwood termite</name>
    <dbReference type="NCBI Taxonomy" id="136037"/>
    <lineage>
        <taxon>Eukaryota</taxon>
        <taxon>Metazoa</taxon>
        <taxon>Ecdysozoa</taxon>
        <taxon>Arthropoda</taxon>
        <taxon>Hexapoda</taxon>
        <taxon>Insecta</taxon>
        <taxon>Pterygota</taxon>
        <taxon>Neoptera</taxon>
        <taxon>Polyneoptera</taxon>
        <taxon>Dictyoptera</taxon>
        <taxon>Blattodea</taxon>
        <taxon>Blattoidea</taxon>
        <taxon>Termitoidae</taxon>
        <taxon>Termopsidae</taxon>
        <taxon>Zootermopsis</taxon>
    </lineage>
</organism>
<keyword evidence="4" id="KW-1185">Reference proteome</keyword>
<dbReference type="AlphaFoldDB" id="A0A067RF99"/>
<keyword evidence="1" id="KW-1133">Transmembrane helix</keyword>
<feature type="chain" id="PRO_5001645143" description="EB domain-containing protein" evidence="2">
    <location>
        <begin position="24"/>
        <end position="301"/>
    </location>
</feature>
<proteinExistence type="predicted"/>
<keyword evidence="1" id="KW-0812">Transmembrane</keyword>
<dbReference type="EMBL" id="KK852499">
    <property type="protein sequence ID" value="KDR22546.1"/>
    <property type="molecule type" value="Genomic_DNA"/>
</dbReference>
<evidence type="ECO:0000256" key="1">
    <source>
        <dbReference type="SAM" id="Phobius"/>
    </source>
</evidence>
<evidence type="ECO:0000313" key="3">
    <source>
        <dbReference type="EMBL" id="KDR22546.1"/>
    </source>
</evidence>
<feature type="signal peptide" evidence="2">
    <location>
        <begin position="1"/>
        <end position="23"/>
    </location>
</feature>
<evidence type="ECO:0000313" key="4">
    <source>
        <dbReference type="Proteomes" id="UP000027135"/>
    </source>
</evidence>
<reference evidence="3 4" key="1">
    <citation type="journal article" date="2014" name="Nat. Commun.">
        <title>Molecular traces of alternative social organization in a termite genome.</title>
        <authorList>
            <person name="Terrapon N."/>
            <person name="Li C."/>
            <person name="Robertson H.M."/>
            <person name="Ji L."/>
            <person name="Meng X."/>
            <person name="Booth W."/>
            <person name="Chen Z."/>
            <person name="Childers C.P."/>
            <person name="Glastad K.M."/>
            <person name="Gokhale K."/>
            <person name="Gowin J."/>
            <person name="Gronenberg W."/>
            <person name="Hermansen R.A."/>
            <person name="Hu H."/>
            <person name="Hunt B.G."/>
            <person name="Huylmans A.K."/>
            <person name="Khalil S.M."/>
            <person name="Mitchell R.D."/>
            <person name="Munoz-Torres M.C."/>
            <person name="Mustard J.A."/>
            <person name="Pan H."/>
            <person name="Reese J.T."/>
            <person name="Scharf M.E."/>
            <person name="Sun F."/>
            <person name="Vogel H."/>
            <person name="Xiao J."/>
            <person name="Yang W."/>
            <person name="Yang Z."/>
            <person name="Yang Z."/>
            <person name="Zhou J."/>
            <person name="Zhu J."/>
            <person name="Brent C.S."/>
            <person name="Elsik C.G."/>
            <person name="Goodisman M.A."/>
            <person name="Liberles D.A."/>
            <person name="Roe R.M."/>
            <person name="Vargo E.L."/>
            <person name="Vilcinskas A."/>
            <person name="Wang J."/>
            <person name="Bornberg-Bauer E."/>
            <person name="Korb J."/>
            <person name="Zhang G."/>
            <person name="Liebig J."/>
        </authorList>
    </citation>
    <scope>NUCLEOTIDE SEQUENCE [LARGE SCALE GENOMIC DNA]</scope>
    <source>
        <tissue evidence="3">Whole organism</tissue>
    </source>
</reference>
<evidence type="ECO:0008006" key="5">
    <source>
        <dbReference type="Google" id="ProtNLM"/>
    </source>
</evidence>
<dbReference type="Proteomes" id="UP000027135">
    <property type="component" value="Unassembled WGS sequence"/>
</dbReference>
<keyword evidence="1" id="KW-0472">Membrane</keyword>